<gene>
    <name evidence="2" type="ORF">F5897_000492</name>
</gene>
<evidence type="ECO:0000313" key="3">
    <source>
        <dbReference type="Proteomes" id="UP000571183"/>
    </source>
</evidence>
<dbReference type="AlphaFoldDB" id="A0A840DEV3"/>
<accession>A0A840DEV3</accession>
<feature type="transmembrane region" description="Helical" evidence="1">
    <location>
        <begin position="43"/>
        <end position="62"/>
    </location>
</feature>
<comment type="caution">
    <text evidence="2">The sequence shown here is derived from an EMBL/GenBank/DDBJ whole genome shotgun (WGS) entry which is preliminary data.</text>
</comment>
<sequence length="81" mass="9000">MRYYLSIIVNCLFILSTGAALMVSLIGYDEATETHAVNPDTTAIWLIVSVTGLGLALSWMLVELFRRYRCECPRGTVCAPQ</sequence>
<keyword evidence="3" id="KW-1185">Reference proteome</keyword>
<dbReference type="Proteomes" id="UP000571183">
    <property type="component" value="Unassembled WGS sequence"/>
</dbReference>
<proteinExistence type="predicted"/>
<keyword evidence="1" id="KW-0812">Transmembrane</keyword>
<name>A0A840DEV3_9MICO</name>
<reference evidence="2" key="1">
    <citation type="submission" date="2020-08" db="EMBL/GenBank/DDBJ databases">
        <title>Sequencing the genomes of 1000 actinobacteria strains.</title>
        <authorList>
            <person name="Klenk H.-P."/>
        </authorList>
    </citation>
    <scope>NUCLEOTIDE SEQUENCE [LARGE SCALE GENOMIC DNA]</scope>
    <source>
        <strain evidence="2">DSM 27064</strain>
    </source>
</reference>
<feature type="transmembrane region" description="Helical" evidence="1">
    <location>
        <begin position="7"/>
        <end position="28"/>
    </location>
</feature>
<keyword evidence="1" id="KW-0472">Membrane</keyword>
<keyword evidence="1" id="KW-1133">Transmembrane helix</keyword>
<dbReference type="EMBL" id="JACIFD010000004">
    <property type="protein sequence ID" value="MBB4071200.1"/>
    <property type="molecule type" value="Genomic_DNA"/>
</dbReference>
<evidence type="ECO:0000313" key="2">
    <source>
        <dbReference type="EMBL" id="MBB4071200.1"/>
    </source>
</evidence>
<protein>
    <submittedName>
        <fullName evidence="2">Uncharacterized membrane protein YozB (DUF420 family)</fullName>
    </submittedName>
</protein>
<organism evidence="2 3">
    <name type="scientific">Canibacter oris</name>
    <dbReference type="NCBI Taxonomy" id="1365628"/>
    <lineage>
        <taxon>Bacteria</taxon>
        <taxon>Bacillati</taxon>
        <taxon>Actinomycetota</taxon>
        <taxon>Actinomycetes</taxon>
        <taxon>Micrococcales</taxon>
        <taxon>Microbacteriaceae</taxon>
        <taxon>Canibacter</taxon>
    </lineage>
</organism>
<evidence type="ECO:0000256" key="1">
    <source>
        <dbReference type="SAM" id="Phobius"/>
    </source>
</evidence>